<sequence length="100" mass="11372">MSSSDSIPELPVALNCRYEMSGEQLKCLWKQKRILFLIAIPELPLALNLQLLGEWVYSSSGMMLTADREVPVQTREPNFFIFTAIIDETLRASIPEFPVL</sequence>
<accession>A0A4Y2TCR6</accession>
<evidence type="ECO:0000313" key="2">
    <source>
        <dbReference type="Proteomes" id="UP000499080"/>
    </source>
</evidence>
<proteinExistence type="predicted"/>
<protein>
    <submittedName>
        <fullName evidence="1">Uncharacterized protein</fullName>
    </submittedName>
</protein>
<evidence type="ECO:0000313" key="1">
    <source>
        <dbReference type="EMBL" id="GBN97583.1"/>
    </source>
</evidence>
<dbReference type="EMBL" id="BGPR01027236">
    <property type="protein sequence ID" value="GBN97583.1"/>
    <property type="molecule type" value="Genomic_DNA"/>
</dbReference>
<dbReference type="AlphaFoldDB" id="A0A4Y2TCR6"/>
<keyword evidence="2" id="KW-1185">Reference proteome</keyword>
<reference evidence="1 2" key="1">
    <citation type="journal article" date="2019" name="Sci. Rep.">
        <title>Orb-weaving spider Araneus ventricosus genome elucidates the spidroin gene catalogue.</title>
        <authorList>
            <person name="Kono N."/>
            <person name="Nakamura H."/>
            <person name="Ohtoshi R."/>
            <person name="Moran D.A.P."/>
            <person name="Shinohara A."/>
            <person name="Yoshida Y."/>
            <person name="Fujiwara M."/>
            <person name="Mori M."/>
            <person name="Tomita M."/>
            <person name="Arakawa K."/>
        </authorList>
    </citation>
    <scope>NUCLEOTIDE SEQUENCE [LARGE SCALE GENOMIC DNA]</scope>
</reference>
<name>A0A4Y2TCR6_ARAVE</name>
<gene>
    <name evidence="1" type="ORF">AVEN_87539_1</name>
</gene>
<organism evidence="1 2">
    <name type="scientific">Araneus ventricosus</name>
    <name type="common">Orbweaver spider</name>
    <name type="synonym">Epeira ventricosa</name>
    <dbReference type="NCBI Taxonomy" id="182803"/>
    <lineage>
        <taxon>Eukaryota</taxon>
        <taxon>Metazoa</taxon>
        <taxon>Ecdysozoa</taxon>
        <taxon>Arthropoda</taxon>
        <taxon>Chelicerata</taxon>
        <taxon>Arachnida</taxon>
        <taxon>Araneae</taxon>
        <taxon>Araneomorphae</taxon>
        <taxon>Entelegynae</taxon>
        <taxon>Araneoidea</taxon>
        <taxon>Araneidae</taxon>
        <taxon>Araneus</taxon>
    </lineage>
</organism>
<dbReference type="Proteomes" id="UP000499080">
    <property type="component" value="Unassembled WGS sequence"/>
</dbReference>
<comment type="caution">
    <text evidence="1">The sequence shown here is derived from an EMBL/GenBank/DDBJ whole genome shotgun (WGS) entry which is preliminary data.</text>
</comment>